<dbReference type="RefSeq" id="WP_248942126.1">
    <property type="nucleotide sequence ID" value="NZ_JAKIKS010000103.1"/>
</dbReference>
<evidence type="ECO:0000313" key="2">
    <source>
        <dbReference type="Proteomes" id="UP001203423"/>
    </source>
</evidence>
<name>A0ABT0LHW3_9GAMM</name>
<sequence length="164" mass="18225">MKIEGLKEMEDALVALGQKAGGRALRRALNHSTSPVKTAARRNVNSERVRRSIKSKVVLGKGATRSVASVLVGVLGRDAYIGNFIEKGTKPHDIPGIKKTLKGRKNSKKVGYGNKVYSRVHHPGTQAKPFMQSAWNNNYRKSLNKLSIRLRERIVIEALKESKR</sequence>
<organism evidence="1 2">
    <name type="scientific">Shewanella surugensis</name>
    <dbReference type="NCBI Taxonomy" id="212020"/>
    <lineage>
        <taxon>Bacteria</taxon>
        <taxon>Pseudomonadati</taxon>
        <taxon>Pseudomonadota</taxon>
        <taxon>Gammaproteobacteria</taxon>
        <taxon>Alteromonadales</taxon>
        <taxon>Shewanellaceae</taxon>
        <taxon>Shewanella</taxon>
    </lineage>
</organism>
<gene>
    <name evidence="1" type="ORF">L2764_20035</name>
</gene>
<proteinExistence type="predicted"/>
<comment type="caution">
    <text evidence="1">The sequence shown here is derived from an EMBL/GenBank/DDBJ whole genome shotgun (WGS) entry which is preliminary data.</text>
</comment>
<evidence type="ECO:0000313" key="1">
    <source>
        <dbReference type="EMBL" id="MCL1126711.1"/>
    </source>
</evidence>
<dbReference type="Proteomes" id="UP001203423">
    <property type="component" value="Unassembled WGS sequence"/>
</dbReference>
<reference evidence="1 2" key="1">
    <citation type="submission" date="2022-01" db="EMBL/GenBank/DDBJ databases">
        <title>Whole genome-based taxonomy of the Shewanellaceae.</title>
        <authorList>
            <person name="Martin-Rodriguez A.J."/>
        </authorList>
    </citation>
    <scope>NUCLEOTIDE SEQUENCE [LARGE SCALE GENOMIC DNA]</scope>
    <source>
        <strain evidence="1 2">DSM 17177</strain>
    </source>
</reference>
<dbReference type="EMBL" id="JAKIKS010000103">
    <property type="protein sequence ID" value="MCL1126711.1"/>
    <property type="molecule type" value="Genomic_DNA"/>
</dbReference>
<accession>A0ABT0LHW3</accession>
<keyword evidence="2" id="KW-1185">Reference proteome</keyword>
<protein>
    <recommendedName>
        <fullName evidence="3">HK97 gp10 family phage protein</fullName>
    </recommendedName>
</protein>
<evidence type="ECO:0008006" key="3">
    <source>
        <dbReference type="Google" id="ProtNLM"/>
    </source>
</evidence>